<dbReference type="SUPFAM" id="SSF46938">
    <property type="entry name" value="CRAL/TRIO N-terminal domain"/>
    <property type="match status" value="1"/>
</dbReference>
<dbReference type="PROSITE" id="PS50191">
    <property type="entry name" value="CRAL_TRIO"/>
    <property type="match status" value="2"/>
</dbReference>
<dbReference type="AlphaFoldDB" id="A0A812RHU1"/>
<reference evidence="2" key="1">
    <citation type="submission" date="2021-02" db="EMBL/GenBank/DDBJ databases">
        <authorList>
            <person name="Dougan E. K."/>
            <person name="Rhodes N."/>
            <person name="Thang M."/>
            <person name="Chan C."/>
        </authorList>
    </citation>
    <scope>NUCLEOTIDE SEQUENCE</scope>
</reference>
<dbReference type="PANTHER" id="PTHR47556:SF1">
    <property type="entry name" value="SEC14P-LIKE PHOSPHATIDYLINOSITOL TRANSFER FAMILY PROTEIN"/>
    <property type="match status" value="1"/>
</dbReference>
<protein>
    <recommendedName>
        <fullName evidence="1">CRAL-TRIO domain-containing protein</fullName>
    </recommendedName>
</protein>
<dbReference type="InterPro" id="IPR036865">
    <property type="entry name" value="CRAL-TRIO_dom_sf"/>
</dbReference>
<sequence>MFVKEMRAGKGYVHRHPDVIGRPVIVAVARRHNVFDRSLLESSRMCTWMLETAMKQCDTLEPPQPGKQSSVPNKPEQALGIFDLRDFSPLQADLEVAGFLIEVLYNYYPGRTGKVLLVGAPDLFRTFWENIKPLLGRYSSLADFVSVEELRNNYFQPGLEPPEFAASGKEVVRGARAPRQLRGHAHMPAVAFVGASAALAWGVCRRRKILARKARSVAHSFPLGLGTRHIENDFHVDSETAELHIQQLQRHIPETFKFRGRPAAQNRALLWWFLRDRHLDVAEAAAKLRKCLEWRKDFSVERLGPELFIKEMRSRKAYLHTHRDVAGRPVLVVIARRHNILERRFKESCSMCTWYMEQLLERLSTMEPTSAQGPASQDADQVEQALAIVDLSGFTPLQADLEFVCFMIDVIHNYYPRRLARILLVDAPDVFESFWKGVCPLLHHYKDLAEFTTAPEVGRRYFSCPEKAPPELLKSYRV</sequence>
<dbReference type="SMART" id="SM00516">
    <property type="entry name" value="SEC14"/>
    <property type="match status" value="2"/>
</dbReference>
<evidence type="ECO:0000259" key="1">
    <source>
        <dbReference type="PROSITE" id="PS50191"/>
    </source>
</evidence>
<evidence type="ECO:0000313" key="3">
    <source>
        <dbReference type="Proteomes" id="UP000649617"/>
    </source>
</evidence>
<evidence type="ECO:0000313" key="2">
    <source>
        <dbReference type="EMBL" id="CAE7442689.1"/>
    </source>
</evidence>
<feature type="domain" description="CRAL-TRIO" evidence="1">
    <location>
        <begin position="1"/>
        <end position="189"/>
    </location>
</feature>
<dbReference type="InterPro" id="IPR036273">
    <property type="entry name" value="CRAL/TRIO_N_dom_sf"/>
</dbReference>
<dbReference type="Gene3D" id="3.40.525.10">
    <property type="entry name" value="CRAL-TRIO lipid binding domain"/>
    <property type="match status" value="2"/>
</dbReference>
<dbReference type="Pfam" id="PF00650">
    <property type="entry name" value="CRAL_TRIO"/>
    <property type="match status" value="2"/>
</dbReference>
<keyword evidence="3" id="KW-1185">Reference proteome</keyword>
<gene>
    <name evidence="2" type="ORF">SPIL2461_LOCUS10765</name>
</gene>
<name>A0A812RHU1_SYMPI</name>
<dbReference type="OrthoDB" id="75724at2759"/>
<feature type="domain" description="CRAL-TRIO" evidence="1">
    <location>
        <begin position="305"/>
        <end position="478"/>
    </location>
</feature>
<dbReference type="PANTHER" id="PTHR47556">
    <property type="entry name" value="SEC14P-LIKE PHOSPHATIDYLINOSITOL TRANSFER FAMILY PROTEIN"/>
    <property type="match status" value="1"/>
</dbReference>
<dbReference type="Proteomes" id="UP000649617">
    <property type="component" value="Unassembled WGS sequence"/>
</dbReference>
<dbReference type="InterPro" id="IPR001251">
    <property type="entry name" value="CRAL-TRIO_dom"/>
</dbReference>
<proteinExistence type="predicted"/>
<dbReference type="CDD" id="cd00170">
    <property type="entry name" value="SEC14"/>
    <property type="match status" value="2"/>
</dbReference>
<accession>A0A812RHU1</accession>
<dbReference type="EMBL" id="CAJNIZ010020602">
    <property type="protein sequence ID" value="CAE7442689.1"/>
    <property type="molecule type" value="Genomic_DNA"/>
</dbReference>
<organism evidence="2 3">
    <name type="scientific">Symbiodinium pilosum</name>
    <name type="common">Dinoflagellate</name>
    <dbReference type="NCBI Taxonomy" id="2952"/>
    <lineage>
        <taxon>Eukaryota</taxon>
        <taxon>Sar</taxon>
        <taxon>Alveolata</taxon>
        <taxon>Dinophyceae</taxon>
        <taxon>Suessiales</taxon>
        <taxon>Symbiodiniaceae</taxon>
        <taxon>Symbiodinium</taxon>
    </lineage>
</organism>
<comment type="caution">
    <text evidence="2">The sequence shown here is derived from an EMBL/GenBank/DDBJ whole genome shotgun (WGS) entry which is preliminary data.</text>
</comment>
<dbReference type="SUPFAM" id="SSF52087">
    <property type="entry name" value="CRAL/TRIO domain"/>
    <property type="match status" value="2"/>
</dbReference>